<dbReference type="AlphaFoldDB" id="A0A0F6W6R1"/>
<dbReference type="OrthoDB" id="871140at2"/>
<evidence type="ECO:0000313" key="8">
    <source>
        <dbReference type="EMBL" id="AKF08925.1"/>
    </source>
</evidence>
<evidence type="ECO:0000256" key="6">
    <source>
        <dbReference type="ARBA" id="ARBA00023136"/>
    </source>
</evidence>
<proteinExistence type="inferred from homology"/>
<dbReference type="InterPro" id="IPR001640">
    <property type="entry name" value="Lgt"/>
</dbReference>
<feature type="transmembrane region" description="Helical" evidence="7">
    <location>
        <begin position="208"/>
        <end position="227"/>
    </location>
</feature>
<comment type="similarity">
    <text evidence="1">Belongs to the Lgt family.</text>
</comment>
<keyword evidence="2" id="KW-1003">Cell membrane</keyword>
<gene>
    <name evidence="8" type="ORF">DB32_006074</name>
</gene>
<keyword evidence="8" id="KW-0449">Lipoprotein</keyword>
<dbReference type="RefSeq" id="WP_053236023.1">
    <property type="nucleotide sequence ID" value="NZ_CP011125.1"/>
</dbReference>
<keyword evidence="5 7" id="KW-1133">Transmembrane helix</keyword>
<evidence type="ECO:0000256" key="5">
    <source>
        <dbReference type="ARBA" id="ARBA00022989"/>
    </source>
</evidence>
<protein>
    <submittedName>
        <fullName evidence="8">Prolipoprotein diacylglyceryl transferase</fullName>
    </submittedName>
</protein>
<evidence type="ECO:0000256" key="7">
    <source>
        <dbReference type="SAM" id="Phobius"/>
    </source>
</evidence>
<dbReference type="GO" id="GO:0005886">
    <property type="term" value="C:plasma membrane"/>
    <property type="evidence" value="ECO:0007669"/>
    <property type="project" value="InterPro"/>
</dbReference>
<dbReference type="EMBL" id="CP011125">
    <property type="protein sequence ID" value="AKF08925.1"/>
    <property type="molecule type" value="Genomic_DNA"/>
</dbReference>
<organism evidence="8 9">
    <name type="scientific">Sandaracinus amylolyticus</name>
    <dbReference type="NCBI Taxonomy" id="927083"/>
    <lineage>
        <taxon>Bacteria</taxon>
        <taxon>Pseudomonadati</taxon>
        <taxon>Myxococcota</taxon>
        <taxon>Polyangia</taxon>
        <taxon>Polyangiales</taxon>
        <taxon>Sandaracinaceae</taxon>
        <taxon>Sandaracinus</taxon>
    </lineage>
</organism>
<keyword evidence="6 7" id="KW-0472">Membrane</keyword>
<evidence type="ECO:0000256" key="3">
    <source>
        <dbReference type="ARBA" id="ARBA00022679"/>
    </source>
</evidence>
<sequence>MLYGAFVALGIVAGLAATRHAPPDGIPAPVAKRVKACALIGAVIGAHLFELPADLFGWAAPVPGHEGSPVLGRTVLGGILGGWAGVELAKASVGFRGATGDRFAAPLAIALAFGRLGCVTTGCCPGRAIEPGSPWAALSIVHADPPRFPATLVEAYFHAGAALALVLAARAQWLPGRRLAVYLAALAVLRFVLERWRDNPEVLGGLTYYQWLCVPLFVISVGTIVARSRAPRANDAR</sequence>
<evidence type="ECO:0000256" key="2">
    <source>
        <dbReference type="ARBA" id="ARBA00022475"/>
    </source>
</evidence>
<dbReference type="GO" id="GO:0042158">
    <property type="term" value="P:lipoprotein biosynthetic process"/>
    <property type="evidence" value="ECO:0007669"/>
    <property type="project" value="InterPro"/>
</dbReference>
<keyword evidence="3 8" id="KW-0808">Transferase</keyword>
<dbReference type="GO" id="GO:0008961">
    <property type="term" value="F:phosphatidylglycerol-prolipoprotein diacylglyceryl transferase activity"/>
    <property type="evidence" value="ECO:0007669"/>
    <property type="project" value="InterPro"/>
</dbReference>
<evidence type="ECO:0000313" key="9">
    <source>
        <dbReference type="Proteomes" id="UP000034883"/>
    </source>
</evidence>
<dbReference type="PANTHER" id="PTHR30589">
    <property type="entry name" value="PROLIPOPROTEIN DIACYLGLYCERYL TRANSFERASE"/>
    <property type="match status" value="1"/>
</dbReference>
<dbReference type="Pfam" id="PF01790">
    <property type="entry name" value="LGT"/>
    <property type="match status" value="1"/>
</dbReference>
<dbReference type="Proteomes" id="UP000034883">
    <property type="component" value="Chromosome"/>
</dbReference>
<dbReference type="STRING" id="927083.DB32_006074"/>
<keyword evidence="4 7" id="KW-0812">Transmembrane</keyword>
<evidence type="ECO:0000256" key="4">
    <source>
        <dbReference type="ARBA" id="ARBA00022692"/>
    </source>
</evidence>
<accession>A0A0F6W6R1</accession>
<dbReference type="PANTHER" id="PTHR30589:SF0">
    <property type="entry name" value="PHOSPHATIDYLGLYCEROL--PROLIPOPROTEIN DIACYLGLYCERYL TRANSFERASE"/>
    <property type="match status" value="1"/>
</dbReference>
<dbReference type="KEGG" id="samy:DB32_006074"/>
<evidence type="ECO:0000256" key="1">
    <source>
        <dbReference type="ARBA" id="ARBA00007150"/>
    </source>
</evidence>
<keyword evidence="9" id="KW-1185">Reference proteome</keyword>
<name>A0A0F6W6R1_9BACT</name>
<reference evidence="8 9" key="1">
    <citation type="submission" date="2015-03" db="EMBL/GenBank/DDBJ databases">
        <title>Genome assembly of Sandaracinus amylolyticus DSM 53668.</title>
        <authorList>
            <person name="Sharma G."/>
            <person name="Subramanian S."/>
        </authorList>
    </citation>
    <scope>NUCLEOTIDE SEQUENCE [LARGE SCALE GENOMIC DNA]</scope>
    <source>
        <strain evidence="8 9">DSM 53668</strain>
    </source>
</reference>